<dbReference type="Proteomes" id="UP000606396">
    <property type="component" value="Unassembled WGS sequence"/>
</dbReference>
<evidence type="ECO:0000313" key="2">
    <source>
        <dbReference type="Proteomes" id="UP000606396"/>
    </source>
</evidence>
<protein>
    <submittedName>
        <fullName evidence="1">Uncharacterized protein</fullName>
    </submittedName>
</protein>
<proteinExistence type="predicted"/>
<keyword evidence="2" id="KW-1185">Reference proteome</keyword>
<name>A0ABR8H6I6_NOSPU</name>
<organism evidence="1 2">
    <name type="scientific">Nostoc punctiforme FACHB-252</name>
    <dbReference type="NCBI Taxonomy" id="1357509"/>
    <lineage>
        <taxon>Bacteria</taxon>
        <taxon>Bacillati</taxon>
        <taxon>Cyanobacteriota</taxon>
        <taxon>Cyanophyceae</taxon>
        <taxon>Nostocales</taxon>
        <taxon>Nostocaceae</taxon>
        <taxon>Nostoc</taxon>
    </lineage>
</organism>
<accession>A0ABR8H6I6</accession>
<gene>
    <name evidence="1" type="ORF">H6G94_07620</name>
</gene>
<reference evidence="1 2" key="1">
    <citation type="journal article" date="2020" name="ISME J.">
        <title>Comparative genomics reveals insights into cyanobacterial evolution and habitat adaptation.</title>
        <authorList>
            <person name="Chen M.Y."/>
            <person name="Teng W.K."/>
            <person name="Zhao L."/>
            <person name="Hu C.X."/>
            <person name="Zhou Y.K."/>
            <person name="Han B.P."/>
            <person name="Song L.R."/>
            <person name="Shu W.S."/>
        </authorList>
    </citation>
    <scope>NUCLEOTIDE SEQUENCE [LARGE SCALE GENOMIC DNA]</scope>
    <source>
        <strain evidence="1 2">FACHB-252</strain>
    </source>
</reference>
<sequence>MLQSLGVIILAKTKKLAKDINYTITTPLDKVTTSKQQSSGILTGSIDPSREINRSIIKMISKPN</sequence>
<dbReference type="EMBL" id="JACJTC010000005">
    <property type="protein sequence ID" value="MBD2611139.1"/>
    <property type="molecule type" value="Genomic_DNA"/>
</dbReference>
<comment type="caution">
    <text evidence="1">The sequence shown here is derived from an EMBL/GenBank/DDBJ whole genome shotgun (WGS) entry which is preliminary data.</text>
</comment>
<evidence type="ECO:0000313" key="1">
    <source>
        <dbReference type="EMBL" id="MBD2611139.1"/>
    </source>
</evidence>